<evidence type="ECO:0000313" key="3">
    <source>
        <dbReference type="EMBL" id="PMS21095.1"/>
    </source>
</evidence>
<feature type="domain" description="Zorya protein ZorC EH" evidence="2">
    <location>
        <begin position="34"/>
        <end position="456"/>
    </location>
</feature>
<evidence type="ECO:0000259" key="2">
    <source>
        <dbReference type="Pfam" id="PF15611"/>
    </source>
</evidence>
<gene>
    <name evidence="3" type="ORF">C0Z18_07805</name>
</gene>
<dbReference type="AlphaFoldDB" id="A0A2N7VVA9"/>
<sequence length="605" mass="68710">MDLLDEMRRKLARGPKPIVGESPLTELDHQERELAKQIREKRPVPPPIDLVIEAIELFRETRRLANSRQARLVALGCAEPVGRMRYRLIEDGECFGYVLKGVENFRNHRETFRNCYQGLLDAYLDYHPDNKGSLPEGRPNWEALRRWLEGNISDIRERNGIDEDWVTEVAAHPDVFSESPVARFGEEALRGHQESFLLFRKALGIKDSSWIIDQLVLEQVHAAGRSSGSEFRHYLPGLIRLLGTVSADNKTLFNKALAQILTYYHAKPPLAAHKALQDFTVLHWGNPWLKRNNSGWVLVSEPVRTMVSSWLKLHYIQHFFSVLAQEGKSDPRRLKFWEKYYEAVGTVTFALGPQTRWSTDPDMVHARKLMDGLIVDLVGNGASNNNAFIMQFGEWVVVEFGQKGNACFFFKASDLPFELTRDVSVQAVKNHIQSDSDRRWDAVRREHRDRNRADWETTFERVLGARDIFPGKPTVAGQPAGPSSAPGTVRQVETRPGTTQHDVSRIHQLAAGTTQPQNTANGTNVQAGSAAPVSRVQAHRLTPQQEAGVKALCGRLGIACEDLRGNNGNLWVLHDWPRDSRVTPQLTEWGFRYRPGKGWWYRDPA</sequence>
<feature type="region of interest" description="Disordered" evidence="1">
    <location>
        <begin position="470"/>
        <end position="503"/>
    </location>
</feature>
<evidence type="ECO:0000256" key="1">
    <source>
        <dbReference type="SAM" id="MobiDB-lite"/>
    </source>
</evidence>
<dbReference type="Pfam" id="PF15611">
    <property type="entry name" value="EH_Signature"/>
    <property type="match status" value="1"/>
</dbReference>
<dbReference type="Proteomes" id="UP000235616">
    <property type="component" value="Unassembled WGS sequence"/>
</dbReference>
<keyword evidence="4" id="KW-1185">Reference proteome</keyword>
<comment type="caution">
    <text evidence="3">The sequence shown here is derived from an EMBL/GenBank/DDBJ whole genome shotgun (WGS) entry which is preliminary data.</text>
</comment>
<organism evidence="3 4">
    <name type="scientific">Trinickia dabaoshanensis</name>
    <dbReference type="NCBI Taxonomy" id="564714"/>
    <lineage>
        <taxon>Bacteria</taxon>
        <taxon>Pseudomonadati</taxon>
        <taxon>Pseudomonadota</taxon>
        <taxon>Betaproteobacteria</taxon>
        <taxon>Burkholderiales</taxon>
        <taxon>Burkholderiaceae</taxon>
        <taxon>Trinickia</taxon>
    </lineage>
</organism>
<evidence type="ECO:0000313" key="4">
    <source>
        <dbReference type="Proteomes" id="UP000235616"/>
    </source>
</evidence>
<dbReference type="OrthoDB" id="9046380at2"/>
<dbReference type="InterPro" id="IPR028943">
    <property type="entry name" value="ZorC_EH_Signature_dom"/>
</dbReference>
<proteinExistence type="predicted"/>
<dbReference type="RefSeq" id="WP_102644836.1">
    <property type="nucleotide sequence ID" value="NZ_PNYA01000006.1"/>
</dbReference>
<feature type="compositionally biased region" description="Polar residues" evidence="1">
    <location>
        <begin position="511"/>
        <end position="527"/>
    </location>
</feature>
<name>A0A2N7VVA9_9BURK</name>
<reference evidence="3 4" key="1">
    <citation type="submission" date="2018-01" db="EMBL/GenBank/DDBJ databases">
        <title>Whole genome analyses suggest that Burkholderia sensu lato contains two further novel genera in the rhizoxinica-symbiotica group Mycetohabitans gen. nov., and Trinickia gen. nov.: implications for the evolution of diazotrophy and nodulation in the Burkholderiaceae.</title>
        <authorList>
            <person name="Estrada-de los Santos P."/>
            <person name="Palmer M."/>
            <person name="Chavez-Ramirez B."/>
            <person name="Beukes C."/>
            <person name="Steenkamp E.T."/>
            <person name="Hirsch A.M."/>
            <person name="Manyaka P."/>
            <person name="Maluk M."/>
            <person name="Lafos M."/>
            <person name="Crook M."/>
            <person name="Gross E."/>
            <person name="Simon M.F."/>
            <person name="Bueno dos Reis Junior F."/>
            <person name="Poole P.S."/>
            <person name="Venter S.N."/>
            <person name="James E.K."/>
        </authorList>
    </citation>
    <scope>NUCLEOTIDE SEQUENCE [LARGE SCALE GENOMIC DNA]</scope>
    <source>
        <strain evidence="3 4">GIMN1.004</strain>
    </source>
</reference>
<protein>
    <recommendedName>
        <fullName evidence="2">Zorya protein ZorC EH domain-containing protein</fullName>
    </recommendedName>
</protein>
<feature type="region of interest" description="Disordered" evidence="1">
    <location>
        <begin position="511"/>
        <end position="530"/>
    </location>
</feature>
<accession>A0A2N7VVA9</accession>
<dbReference type="EMBL" id="PNYA01000006">
    <property type="protein sequence ID" value="PMS21095.1"/>
    <property type="molecule type" value="Genomic_DNA"/>
</dbReference>